<evidence type="ECO:0000313" key="4">
    <source>
        <dbReference type="Proteomes" id="UP000008672"/>
    </source>
</evidence>
<dbReference type="Proteomes" id="UP000008672">
    <property type="component" value="Unassembled WGS sequence"/>
</dbReference>
<dbReference type="Gene3D" id="3.30.250.20">
    <property type="entry name" value="L1 transposable element, C-terminal domain"/>
    <property type="match status" value="1"/>
</dbReference>
<dbReference type="Gene3D" id="3.30.70.1820">
    <property type="entry name" value="L1 transposable element, RRM domain"/>
    <property type="match status" value="1"/>
</dbReference>
<reference evidence="4" key="1">
    <citation type="submission" date="2011-08" db="EMBL/GenBank/DDBJ databases">
        <title>The draft genome of Latimeria chalumnae.</title>
        <authorList>
            <person name="Di Palma F."/>
            <person name="Alfoldi J."/>
            <person name="Johnson J."/>
            <person name="Berlin A."/>
            <person name="Gnerre S."/>
            <person name="Jaffe D."/>
            <person name="MacCallum I."/>
            <person name="Young S."/>
            <person name="Walker B.J."/>
            <person name="Lander E."/>
            <person name="Lindblad-Toh K."/>
        </authorList>
    </citation>
    <scope>NUCLEOTIDE SEQUENCE [LARGE SCALE GENOMIC DNA]</scope>
    <source>
        <strain evidence="4">Wild caught</strain>
    </source>
</reference>
<dbReference type="HOGENOM" id="CLU_062834_2_1_1"/>
<keyword evidence="4" id="KW-1185">Reference proteome</keyword>
<feature type="coiled-coil region" evidence="1">
    <location>
        <begin position="54"/>
        <end position="109"/>
    </location>
</feature>
<feature type="compositionally biased region" description="Low complexity" evidence="2">
    <location>
        <begin position="14"/>
        <end position="25"/>
    </location>
</feature>
<dbReference type="Gene3D" id="1.20.5.340">
    <property type="match status" value="1"/>
</dbReference>
<feature type="region of interest" description="Disordered" evidence="2">
    <location>
        <begin position="1"/>
        <end position="30"/>
    </location>
</feature>
<dbReference type="eggNOG" id="ENOG502SRQ0">
    <property type="taxonomic scope" value="Eukaryota"/>
</dbReference>
<dbReference type="InterPro" id="IPR004244">
    <property type="entry name" value="Transposase_22"/>
</dbReference>
<dbReference type="GeneTree" id="ENSGT00940000165069"/>
<dbReference type="OMA" id="IMDEWII"/>
<proteinExistence type="predicted"/>
<dbReference type="AlphaFoldDB" id="H3ATU2"/>
<dbReference type="Ensembl" id="ENSLACT00000013159.1">
    <property type="protein sequence ID" value="ENSLACP00000013063.1"/>
    <property type="gene ID" value="ENSLACG00000011507.1"/>
</dbReference>
<protein>
    <recommendedName>
        <fullName evidence="5">L1 transposable element RRM domain-containing protein</fullName>
    </recommendedName>
</protein>
<evidence type="ECO:0008006" key="5">
    <source>
        <dbReference type="Google" id="ProtNLM"/>
    </source>
</evidence>
<dbReference type="PANTHER" id="PTHR11505">
    <property type="entry name" value="L1 TRANSPOSABLE ELEMENT-RELATED"/>
    <property type="match status" value="1"/>
</dbReference>
<sequence>AGATKLLKEDEFGSSASPASMSSSPTQEAGEITADVPADIKVIMGTLQQILSTIEEIKKTNQDFIQRLNDLEHRTGTLKDRVTTTEDQISALQAKVAALSLHVDNQENRARRNNLRFLRFPEMVEKGKPIKFLQKILPELLQLPEGTQIEMEQAHRPLAPCPAEGQRPRPLIVKFLWFPLRKLILQKARELGSLMWQGHKILIFPDLSRELQKKRKKFLDVKKKLREYGLKYGLFYPATLRISVDGEDFSFTSPIEARAFLAKW</sequence>
<reference evidence="3" key="3">
    <citation type="submission" date="2025-09" db="UniProtKB">
        <authorList>
            <consortium name="Ensembl"/>
        </authorList>
    </citation>
    <scope>IDENTIFICATION</scope>
</reference>
<reference evidence="3" key="2">
    <citation type="submission" date="2025-08" db="UniProtKB">
        <authorList>
            <consortium name="Ensembl"/>
        </authorList>
    </citation>
    <scope>IDENTIFICATION</scope>
</reference>
<feature type="compositionally biased region" description="Basic and acidic residues" evidence="2">
    <location>
        <begin position="1"/>
        <end position="11"/>
    </location>
</feature>
<evidence type="ECO:0000313" key="3">
    <source>
        <dbReference type="Ensembl" id="ENSLACP00000013063.1"/>
    </source>
</evidence>
<dbReference type="InterPro" id="IPR042566">
    <property type="entry name" value="L1_C"/>
</dbReference>
<organism evidence="3 4">
    <name type="scientific">Latimeria chalumnae</name>
    <name type="common">Coelacanth</name>
    <dbReference type="NCBI Taxonomy" id="7897"/>
    <lineage>
        <taxon>Eukaryota</taxon>
        <taxon>Metazoa</taxon>
        <taxon>Chordata</taxon>
        <taxon>Craniata</taxon>
        <taxon>Vertebrata</taxon>
        <taxon>Euteleostomi</taxon>
        <taxon>Coelacanthiformes</taxon>
        <taxon>Coelacanthidae</taxon>
        <taxon>Latimeria</taxon>
    </lineage>
</organism>
<evidence type="ECO:0000256" key="1">
    <source>
        <dbReference type="SAM" id="Coils"/>
    </source>
</evidence>
<name>H3ATU2_LATCH</name>
<accession>H3ATU2</accession>
<evidence type="ECO:0000256" key="2">
    <source>
        <dbReference type="SAM" id="MobiDB-lite"/>
    </source>
</evidence>
<dbReference type="InParanoid" id="H3ATU2"/>
<dbReference type="EMBL" id="AFYH01169156">
    <property type="status" value="NOT_ANNOTATED_CDS"/>
    <property type="molecule type" value="Genomic_DNA"/>
</dbReference>
<keyword evidence="1" id="KW-0175">Coiled coil</keyword>